<proteinExistence type="inferred from homology"/>
<dbReference type="Proteomes" id="UP000196027">
    <property type="component" value="Chromosome"/>
</dbReference>
<dbReference type="InterPro" id="IPR036052">
    <property type="entry name" value="TrpB-like_PALP_sf"/>
</dbReference>
<keyword evidence="7" id="KW-1185">Reference proteome</keyword>
<comment type="cofactor">
    <cofactor evidence="1">
        <name>pyridoxal 5'-phosphate</name>
        <dbReference type="ChEBI" id="CHEBI:597326"/>
    </cofactor>
</comment>
<dbReference type="PIRSF" id="PIRSF006278">
    <property type="entry name" value="ACCD_DCysDesulf"/>
    <property type="match status" value="1"/>
</dbReference>
<dbReference type="GO" id="GO:0016846">
    <property type="term" value="F:carbon-sulfur lyase activity"/>
    <property type="evidence" value="ECO:0007669"/>
    <property type="project" value="UniProtKB-ARBA"/>
</dbReference>
<sequence>MSLFSTSSFSLETLKQAAALVYQHMPPTPQYEWPQLSGYLGTTLWVKHENHTATGAFKIRGGITFMNWLSQTEPDCRGIITATRGNHGQSQARAAKAFGLEAHIVVPHGNAREKNDAMQAFGANLIEHGSDFDAAKQEAMNRASAANLVMVPPYHSEIVVGVATYALELFNAVRDLDVVYVPIGCGSGVCGLVQTRDILNLKTRIVGVVSTEADAAKQSFEAGQLIETKSAHTFADGMAVRAPIPEAFAIYSRGVDHMVAVTDEEVAQAIRLYFACTHNVAEGAGAAALAAALQEKAQLQGQKVGVILTGGNIDTEVMSAILRREPV</sequence>
<evidence type="ECO:0000259" key="5">
    <source>
        <dbReference type="Pfam" id="PF00291"/>
    </source>
</evidence>
<protein>
    <submittedName>
        <fullName evidence="6">Threonine dehydratase biosynthetic</fullName>
    </submittedName>
</protein>
<dbReference type="Gene3D" id="3.40.50.1100">
    <property type="match status" value="2"/>
</dbReference>
<dbReference type="InterPro" id="IPR001926">
    <property type="entry name" value="TrpB-like_PALP"/>
</dbReference>
<gene>
    <name evidence="6" type="ORF">OLMES_1129</name>
</gene>
<dbReference type="InterPro" id="IPR027278">
    <property type="entry name" value="ACCD_DCysDesulf"/>
</dbReference>
<organism evidence="6 7">
    <name type="scientific">Oleiphilus messinensis</name>
    <dbReference type="NCBI Taxonomy" id="141451"/>
    <lineage>
        <taxon>Bacteria</taxon>
        <taxon>Pseudomonadati</taxon>
        <taxon>Pseudomonadota</taxon>
        <taxon>Gammaproteobacteria</taxon>
        <taxon>Oceanospirillales</taxon>
        <taxon>Oleiphilaceae</taxon>
        <taxon>Oleiphilus</taxon>
    </lineage>
</organism>
<dbReference type="PROSITE" id="PS00165">
    <property type="entry name" value="DEHYDRATASE_SER_THR"/>
    <property type="match status" value="1"/>
</dbReference>
<dbReference type="PANTHER" id="PTHR48078">
    <property type="entry name" value="THREONINE DEHYDRATASE, MITOCHONDRIAL-RELATED"/>
    <property type="match status" value="1"/>
</dbReference>
<dbReference type="PANTHER" id="PTHR48078:SF7">
    <property type="entry name" value="BLL6502 PROTEIN"/>
    <property type="match status" value="1"/>
</dbReference>
<evidence type="ECO:0000313" key="6">
    <source>
        <dbReference type="EMBL" id="ARU55214.1"/>
    </source>
</evidence>
<dbReference type="RefSeq" id="WP_087460341.1">
    <property type="nucleotide sequence ID" value="NZ_CP021425.1"/>
</dbReference>
<dbReference type="GO" id="GO:0003941">
    <property type="term" value="F:L-serine ammonia-lyase activity"/>
    <property type="evidence" value="ECO:0007669"/>
    <property type="project" value="TreeGrafter"/>
</dbReference>
<dbReference type="Pfam" id="PF00291">
    <property type="entry name" value="PALP"/>
    <property type="match status" value="1"/>
</dbReference>
<dbReference type="GO" id="GO:0006565">
    <property type="term" value="P:L-serine catabolic process"/>
    <property type="evidence" value="ECO:0007669"/>
    <property type="project" value="TreeGrafter"/>
</dbReference>
<dbReference type="AlphaFoldDB" id="A0A1Y0I706"/>
<dbReference type="GO" id="GO:0030170">
    <property type="term" value="F:pyridoxal phosphate binding"/>
    <property type="evidence" value="ECO:0007669"/>
    <property type="project" value="InterPro"/>
</dbReference>
<feature type="domain" description="Tryptophan synthase beta chain-like PALP" evidence="5">
    <location>
        <begin position="23"/>
        <end position="310"/>
    </location>
</feature>
<reference evidence="6 7" key="1">
    <citation type="submission" date="2017-05" db="EMBL/GenBank/DDBJ databases">
        <title>Genomic insights into alkan degradation activity of Oleiphilus messinensis.</title>
        <authorList>
            <person name="Kozyavkin S.A."/>
            <person name="Slesarev A.I."/>
            <person name="Golyshin P.N."/>
            <person name="Korzhenkov A."/>
            <person name="Golyshina O.N."/>
            <person name="Toshchakov S.V."/>
        </authorList>
    </citation>
    <scope>NUCLEOTIDE SEQUENCE [LARGE SCALE GENOMIC DNA]</scope>
    <source>
        <strain evidence="6 7">ME102</strain>
    </source>
</reference>
<dbReference type="GO" id="GO:0004794">
    <property type="term" value="F:threonine deaminase activity"/>
    <property type="evidence" value="ECO:0007669"/>
    <property type="project" value="TreeGrafter"/>
</dbReference>
<dbReference type="CDD" id="cd01562">
    <property type="entry name" value="Thr-dehyd"/>
    <property type="match status" value="1"/>
</dbReference>
<dbReference type="SUPFAM" id="SSF53686">
    <property type="entry name" value="Tryptophan synthase beta subunit-like PLP-dependent enzymes"/>
    <property type="match status" value="1"/>
</dbReference>
<evidence type="ECO:0000256" key="1">
    <source>
        <dbReference type="ARBA" id="ARBA00001933"/>
    </source>
</evidence>
<dbReference type="EMBL" id="CP021425">
    <property type="protein sequence ID" value="ARU55214.1"/>
    <property type="molecule type" value="Genomic_DNA"/>
</dbReference>
<dbReference type="GO" id="GO:0009097">
    <property type="term" value="P:isoleucine biosynthetic process"/>
    <property type="evidence" value="ECO:0007669"/>
    <property type="project" value="TreeGrafter"/>
</dbReference>
<accession>A0A1Y0I706</accession>
<evidence type="ECO:0000256" key="2">
    <source>
        <dbReference type="ARBA" id="ARBA00008639"/>
    </source>
</evidence>
<evidence type="ECO:0000313" key="7">
    <source>
        <dbReference type="Proteomes" id="UP000196027"/>
    </source>
</evidence>
<dbReference type="NCBIfam" id="NF004771">
    <property type="entry name" value="PRK06110.1"/>
    <property type="match status" value="1"/>
</dbReference>
<evidence type="ECO:0000256" key="3">
    <source>
        <dbReference type="ARBA" id="ARBA00022898"/>
    </source>
</evidence>
<dbReference type="InterPro" id="IPR000634">
    <property type="entry name" value="Ser/Thr_deHydtase_PyrdxlP-BS"/>
</dbReference>
<name>A0A1Y0I706_9GAMM</name>
<dbReference type="GO" id="GO:0006567">
    <property type="term" value="P:L-threonine catabolic process"/>
    <property type="evidence" value="ECO:0007669"/>
    <property type="project" value="TreeGrafter"/>
</dbReference>
<dbReference type="InterPro" id="IPR050147">
    <property type="entry name" value="Ser/Thr_Dehydratase"/>
</dbReference>
<dbReference type="OrthoDB" id="9811476at2"/>
<keyword evidence="4" id="KW-0456">Lyase</keyword>
<dbReference type="KEGG" id="ome:OLMES_1129"/>
<keyword evidence="3" id="KW-0663">Pyridoxal phosphate</keyword>
<evidence type="ECO:0000256" key="4">
    <source>
        <dbReference type="ARBA" id="ARBA00023239"/>
    </source>
</evidence>
<comment type="similarity">
    <text evidence="2">Belongs to the ACC deaminase/D-cysteine desulfhydrase family.</text>
</comment>